<protein>
    <submittedName>
        <fullName evidence="2">DUF1127 domain-containing protein</fullName>
    </submittedName>
</protein>
<comment type="caution">
    <text evidence="2">The sequence shown here is derived from an EMBL/GenBank/DDBJ whole genome shotgun (WGS) entry which is preliminary data.</text>
</comment>
<dbReference type="Pfam" id="PF06568">
    <property type="entry name" value="YjiS-like"/>
    <property type="match status" value="1"/>
</dbReference>
<evidence type="ECO:0000313" key="2">
    <source>
        <dbReference type="EMBL" id="MFJ2678724.1"/>
    </source>
</evidence>
<dbReference type="GeneID" id="300936269"/>
<proteinExistence type="predicted"/>
<organism evidence="2 3">
    <name type="scientific">Pseudomonas sivasensis</name>
    <dbReference type="NCBI Taxonomy" id="1880678"/>
    <lineage>
        <taxon>Bacteria</taxon>
        <taxon>Pseudomonadati</taxon>
        <taxon>Pseudomonadota</taxon>
        <taxon>Gammaproteobacteria</taxon>
        <taxon>Pseudomonadales</taxon>
        <taxon>Pseudomonadaceae</taxon>
        <taxon>Pseudomonas</taxon>
    </lineage>
</organism>
<evidence type="ECO:0000313" key="3">
    <source>
        <dbReference type="Proteomes" id="UP001617213"/>
    </source>
</evidence>
<name>A0ABW8DYQ1_9PSED</name>
<dbReference type="EMBL" id="JBIUWZ010000013">
    <property type="protein sequence ID" value="MFJ2678724.1"/>
    <property type="molecule type" value="Genomic_DNA"/>
</dbReference>
<evidence type="ECO:0000259" key="1">
    <source>
        <dbReference type="Pfam" id="PF06568"/>
    </source>
</evidence>
<dbReference type="Proteomes" id="UP001617213">
    <property type="component" value="Unassembled WGS sequence"/>
</dbReference>
<feature type="domain" description="YjiS-like" evidence="1">
    <location>
        <begin position="18"/>
        <end position="54"/>
    </location>
</feature>
<sequence length="68" mass="7914">MKGQNGFALMAKWPFAGLFQTVARWQALHEERRMLASMSDEALKDIGLSRADVEQESHLHFWEDPLRK</sequence>
<dbReference type="RefSeq" id="WP_233896991.1">
    <property type="nucleotide sequence ID" value="NZ_CAXAPQ010000001.1"/>
</dbReference>
<keyword evidence="3" id="KW-1185">Reference proteome</keyword>
<gene>
    <name evidence="2" type="ORF">ACIOWJ_11580</name>
</gene>
<dbReference type="InterPro" id="IPR009506">
    <property type="entry name" value="YjiS-like"/>
</dbReference>
<reference evidence="2 3" key="1">
    <citation type="submission" date="2024-10" db="EMBL/GenBank/DDBJ databases">
        <title>The Natural Products Discovery Center: Release of the First 8490 Sequenced Strains for Exploring Actinobacteria Biosynthetic Diversity.</title>
        <authorList>
            <person name="Kalkreuter E."/>
            <person name="Kautsar S.A."/>
            <person name="Yang D."/>
            <person name="Bader C.D."/>
            <person name="Teijaro C.N."/>
            <person name="Fluegel L."/>
            <person name="Davis C.M."/>
            <person name="Simpson J.R."/>
            <person name="Lauterbach L."/>
            <person name="Steele A.D."/>
            <person name="Gui C."/>
            <person name="Meng S."/>
            <person name="Li G."/>
            <person name="Viehrig K."/>
            <person name="Ye F."/>
            <person name="Su P."/>
            <person name="Kiefer A.F."/>
            <person name="Nichols A."/>
            <person name="Cepeda A.J."/>
            <person name="Yan W."/>
            <person name="Fan B."/>
            <person name="Jiang Y."/>
            <person name="Adhikari A."/>
            <person name="Zheng C.-J."/>
            <person name="Schuster L."/>
            <person name="Cowan T.M."/>
            <person name="Smanski M.J."/>
            <person name="Chevrette M.G."/>
            <person name="De Carvalho L.P.S."/>
            <person name="Shen B."/>
        </authorList>
    </citation>
    <scope>NUCLEOTIDE SEQUENCE [LARGE SCALE GENOMIC DNA]</scope>
    <source>
        <strain evidence="2 3">NPDC087581</strain>
    </source>
</reference>
<accession>A0ABW8DYQ1</accession>